<keyword evidence="2" id="KW-0812">Transmembrane</keyword>
<keyword evidence="2" id="KW-0472">Membrane</keyword>
<dbReference type="EMBL" id="VKHT01000888">
    <property type="protein sequence ID" value="MBB0246426.1"/>
    <property type="molecule type" value="Genomic_DNA"/>
</dbReference>
<feature type="compositionally biased region" description="Pro residues" evidence="1">
    <location>
        <begin position="34"/>
        <end position="45"/>
    </location>
</feature>
<feature type="transmembrane region" description="Helical" evidence="2">
    <location>
        <begin position="195"/>
        <end position="217"/>
    </location>
</feature>
<name>A0A7W3TGK4_9ACTN</name>
<dbReference type="SUPFAM" id="SSF48317">
    <property type="entry name" value="Acid phosphatase/Vanadium-dependent haloperoxidase"/>
    <property type="match status" value="1"/>
</dbReference>
<dbReference type="PANTHER" id="PTHR14969:SF13">
    <property type="entry name" value="AT30094P"/>
    <property type="match status" value="1"/>
</dbReference>
<dbReference type="Gene3D" id="1.20.144.10">
    <property type="entry name" value="Phosphatidic acid phosphatase type 2/haloperoxidase"/>
    <property type="match status" value="1"/>
</dbReference>
<keyword evidence="5" id="KW-1185">Reference proteome</keyword>
<dbReference type="SMART" id="SM00014">
    <property type="entry name" value="acidPPc"/>
    <property type="match status" value="1"/>
</dbReference>
<evidence type="ECO:0000256" key="2">
    <source>
        <dbReference type="SAM" id="Phobius"/>
    </source>
</evidence>
<dbReference type="PANTHER" id="PTHR14969">
    <property type="entry name" value="SPHINGOSINE-1-PHOSPHATE PHOSPHOHYDROLASE"/>
    <property type="match status" value="1"/>
</dbReference>
<feature type="transmembrane region" description="Helical" evidence="2">
    <location>
        <begin position="229"/>
        <end position="250"/>
    </location>
</feature>
<feature type="transmembrane region" description="Helical" evidence="2">
    <location>
        <begin position="327"/>
        <end position="344"/>
    </location>
</feature>
<feature type="transmembrane region" description="Helical" evidence="2">
    <location>
        <begin position="151"/>
        <end position="175"/>
    </location>
</feature>
<evidence type="ECO:0000313" key="5">
    <source>
        <dbReference type="Proteomes" id="UP000538929"/>
    </source>
</evidence>
<comment type="caution">
    <text evidence="4">The sequence shown here is derived from an EMBL/GenBank/DDBJ whole genome shotgun (WGS) entry which is preliminary data.</text>
</comment>
<sequence length="447" mass="48399">MGDPVVRPRIPPGASPTTIDRGNGKASGKGKAISPPPDCPYPSPTDPRRTPNGRSGDHLKGNSPVFHRLPENRSGIPSRSRGSRFLRAGRDASEDRAPITCTSRHAGSTRNTRITGCNLACVNTRRIFARLEQEPQRPDAAAPAMSPVRKALFGATAMFYTAIVAAVLTTSSLVRLDWQMMFFRPYKQWPELHPFLDWFVVLGQRGPTAVLIAAWLGWRSWRQRTLRPLLVMGTALLLLNVSVGAAKLGMGREGPHYANVVGSNEMFLTGDIFPSGHTANAVVTWGILAYLATTPRARRILSVTAAIFALGVGTTTAYLGTHWVSDVLLGWAAGLLILLGLPWFEPLIARAEVRILTTRDRLRARMAAAREPRLPDPVRYPAPEPAVAAPPPGDRRPAVEPAVAGRVRPGARPTPGERRPHRAASVNRAHPGGRPSGDHPSRPVGSH</sequence>
<feature type="region of interest" description="Disordered" evidence="1">
    <location>
        <begin position="374"/>
        <end position="447"/>
    </location>
</feature>
<organism evidence="4 5">
    <name type="scientific">Streptomyces alkaliphilus</name>
    <dbReference type="NCBI Taxonomy" id="1472722"/>
    <lineage>
        <taxon>Bacteria</taxon>
        <taxon>Bacillati</taxon>
        <taxon>Actinomycetota</taxon>
        <taxon>Actinomycetes</taxon>
        <taxon>Kitasatosporales</taxon>
        <taxon>Streptomycetaceae</taxon>
        <taxon>Streptomyces</taxon>
    </lineage>
</organism>
<dbReference type="AlphaFoldDB" id="A0A7W3TGK4"/>
<feature type="transmembrane region" description="Helical" evidence="2">
    <location>
        <begin position="272"/>
        <end position="293"/>
    </location>
</feature>
<proteinExistence type="predicted"/>
<dbReference type="CDD" id="cd03392">
    <property type="entry name" value="PAP2_like_2"/>
    <property type="match status" value="1"/>
</dbReference>
<evidence type="ECO:0000256" key="1">
    <source>
        <dbReference type="SAM" id="MobiDB-lite"/>
    </source>
</evidence>
<dbReference type="InterPro" id="IPR036938">
    <property type="entry name" value="PAP2/HPO_sf"/>
</dbReference>
<dbReference type="InterPro" id="IPR000326">
    <property type="entry name" value="PAP2/HPO"/>
</dbReference>
<dbReference type="Proteomes" id="UP000538929">
    <property type="component" value="Unassembled WGS sequence"/>
</dbReference>
<reference evidence="5" key="1">
    <citation type="submission" date="2019-10" db="EMBL/GenBank/DDBJ databases">
        <title>Streptomyces sp. nov., a novel actinobacterium isolated from alkaline environment.</title>
        <authorList>
            <person name="Golinska P."/>
        </authorList>
    </citation>
    <scope>NUCLEOTIDE SEQUENCE [LARGE SCALE GENOMIC DNA]</scope>
    <source>
        <strain evidence="5">DSM 42118</strain>
    </source>
</reference>
<gene>
    <name evidence="4" type="ORF">FNQ90_20500</name>
</gene>
<feature type="transmembrane region" description="Helical" evidence="2">
    <location>
        <begin position="300"/>
        <end position="321"/>
    </location>
</feature>
<feature type="domain" description="Phosphatidic acid phosphatase type 2/haloperoxidase" evidence="3">
    <location>
        <begin position="227"/>
        <end position="342"/>
    </location>
</feature>
<dbReference type="Pfam" id="PF01569">
    <property type="entry name" value="PAP2"/>
    <property type="match status" value="1"/>
</dbReference>
<protein>
    <submittedName>
        <fullName evidence="4">Phosphatase PAP2 family protein</fullName>
    </submittedName>
</protein>
<accession>A0A7W3TGK4</accession>
<feature type="compositionally biased region" description="Pro residues" evidence="1">
    <location>
        <begin position="378"/>
        <end position="392"/>
    </location>
</feature>
<keyword evidence="2" id="KW-1133">Transmembrane helix</keyword>
<feature type="region of interest" description="Disordered" evidence="1">
    <location>
        <begin position="1"/>
        <end position="92"/>
    </location>
</feature>
<evidence type="ECO:0000259" key="3">
    <source>
        <dbReference type="SMART" id="SM00014"/>
    </source>
</evidence>
<evidence type="ECO:0000313" key="4">
    <source>
        <dbReference type="EMBL" id="MBB0246426.1"/>
    </source>
</evidence>